<protein>
    <submittedName>
        <fullName evidence="2">Uncharacterized protein</fullName>
    </submittedName>
</protein>
<name>A0ABQ9GFX6_9NEOP</name>
<feature type="compositionally biased region" description="Polar residues" evidence="1">
    <location>
        <begin position="188"/>
        <end position="199"/>
    </location>
</feature>
<feature type="compositionally biased region" description="Polar residues" evidence="1">
    <location>
        <begin position="214"/>
        <end position="242"/>
    </location>
</feature>
<comment type="caution">
    <text evidence="2">The sequence shown here is derived from an EMBL/GenBank/DDBJ whole genome shotgun (WGS) entry which is preliminary data.</text>
</comment>
<feature type="compositionally biased region" description="Polar residues" evidence="1">
    <location>
        <begin position="111"/>
        <end position="122"/>
    </location>
</feature>
<feature type="compositionally biased region" description="Polar residues" evidence="1">
    <location>
        <begin position="329"/>
        <end position="346"/>
    </location>
</feature>
<dbReference type="Proteomes" id="UP001159363">
    <property type="component" value="Chromosome 12"/>
</dbReference>
<feature type="region of interest" description="Disordered" evidence="1">
    <location>
        <begin position="136"/>
        <end position="200"/>
    </location>
</feature>
<sequence>MPNTSQASANVISQTSVRDVRPSPDKILIKMRARTQSGACHSTSPQDVAVCEAKKDLKLSATQPQPTCSKSNSSVAKVQNESSNTVRSLPQHTATGSRATALSPKFKMRARTQSGACHSTPPQDVAVVEAKKDLKLSATQPQPTCSKSNSSVAKVQNESSNTVRSLPQHTATGSRATALSPKFKMRARTQSGACHSTPPQDVAVVEDKKDLKLSATQPQPTCSKSNSSVAKVQNESSNTVRSLPQHIATGCSSLRGQERPKTKCHTTSTYLQQEQQLCRQSLKCRTFILSSSSEADNVGDSDTGDYKCGFCDVCYYSKPSSLKERTRVSVEQQGSAKTGKLENSPTSYPVRYDSDAWKSEIEPGLTRWEGASVLPASPPQPPLRAVRSSHTPIQPSSSSVFSKQRAYIPVARELRQRKCANIPNLSYQRGHLIYALAIEFIIASAACLYWWRFFAREIILLLDEANCLRRGSDAHVIELPISRKANENSTAEATCDTLTRAADAPTLLRSRRSTGVQCFRCAACTYGTLSGDAIILLVESLYQGSVKVPIIVSLVSNQHIMRYSSVKKPLLSYVGGLGNSIYNVRDDLRVLYVPRPKSNYGDFSEEQNTRETCVGYIPPQRFPTAGHVNLEAITFVLTRERSLEILVCPGDCAPLSLRNDARSVRGETECRPLRAAAPLSDSRREIRVRPVPPPTWAPPPLLVAGIKVASPRRTKRKLQNHAVYFVCKTCHVTISFTKVPIGTRPQSEDVGAGRVAAVQIPPLHLVSCAERSPPAVCSATQLAASTDVHATRPETSAVLASVPWNTNRWAGLSDTEGFCPFRYQKFSQTGVRRCTPERSLLVDFRQRGSRCNARLKPRIAGSDKGDKDRRIKCHIAPMRKAVNGRLVLAYCLCLTEVLSGTCVCNPSGRCGPSVFVVWRVEKQSRIVQGFINVSVCPCNDGLTHVFLLMEGILNISFSADDKLSHCEVSCIIQTNAAMASHSHMIQPMDHTLYDMYYGL</sequence>
<keyword evidence="3" id="KW-1185">Reference proteome</keyword>
<reference evidence="2 3" key="1">
    <citation type="submission" date="2023-02" db="EMBL/GenBank/DDBJ databases">
        <title>LHISI_Scaffold_Assembly.</title>
        <authorList>
            <person name="Stuart O.P."/>
            <person name="Cleave R."/>
            <person name="Magrath M.J.L."/>
            <person name="Mikheyev A.S."/>
        </authorList>
    </citation>
    <scope>NUCLEOTIDE SEQUENCE [LARGE SCALE GENOMIC DNA]</scope>
    <source>
        <strain evidence="2">Daus_M_001</strain>
        <tissue evidence="2">Leg muscle</tissue>
    </source>
</reference>
<evidence type="ECO:0000313" key="3">
    <source>
        <dbReference type="Proteomes" id="UP001159363"/>
    </source>
</evidence>
<organism evidence="2 3">
    <name type="scientific">Dryococelus australis</name>
    <dbReference type="NCBI Taxonomy" id="614101"/>
    <lineage>
        <taxon>Eukaryota</taxon>
        <taxon>Metazoa</taxon>
        <taxon>Ecdysozoa</taxon>
        <taxon>Arthropoda</taxon>
        <taxon>Hexapoda</taxon>
        <taxon>Insecta</taxon>
        <taxon>Pterygota</taxon>
        <taxon>Neoptera</taxon>
        <taxon>Polyneoptera</taxon>
        <taxon>Phasmatodea</taxon>
        <taxon>Verophasmatodea</taxon>
        <taxon>Anareolatae</taxon>
        <taxon>Phasmatidae</taxon>
        <taxon>Eurycanthinae</taxon>
        <taxon>Dryococelus</taxon>
    </lineage>
</organism>
<accession>A0ABQ9GFX6</accession>
<feature type="region of interest" description="Disordered" evidence="1">
    <location>
        <begin position="60"/>
        <end position="122"/>
    </location>
</feature>
<feature type="compositionally biased region" description="Polar residues" evidence="1">
    <location>
        <begin position="137"/>
        <end position="177"/>
    </location>
</feature>
<dbReference type="EMBL" id="JARBHB010000013">
    <property type="protein sequence ID" value="KAJ8870596.1"/>
    <property type="molecule type" value="Genomic_DNA"/>
</dbReference>
<evidence type="ECO:0000313" key="2">
    <source>
        <dbReference type="EMBL" id="KAJ8870596.1"/>
    </source>
</evidence>
<evidence type="ECO:0000256" key="1">
    <source>
        <dbReference type="SAM" id="MobiDB-lite"/>
    </source>
</evidence>
<gene>
    <name evidence="2" type="ORF">PR048_029619</name>
</gene>
<feature type="region of interest" description="Disordered" evidence="1">
    <location>
        <begin position="325"/>
        <end position="346"/>
    </location>
</feature>
<feature type="compositionally biased region" description="Polar residues" evidence="1">
    <location>
        <begin position="1"/>
        <end position="17"/>
    </location>
</feature>
<proteinExistence type="predicted"/>
<feature type="compositionally biased region" description="Polar residues" evidence="1">
    <location>
        <begin position="60"/>
        <end position="100"/>
    </location>
</feature>
<feature type="region of interest" description="Disordered" evidence="1">
    <location>
        <begin position="212"/>
        <end position="244"/>
    </location>
</feature>
<feature type="region of interest" description="Disordered" evidence="1">
    <location>
        <begin position="1"/>
        <end position="24"/>
    </location>
</feature>